<dbReference type="PANTHER" id="PTHR38795">
    <property type="entry name" value="DUF6604 DOMAIN-CONTAINING PROTEIN"/>
    <property type="match status" value="1"/>
</dbReference>
<evidence type="ECO:0000259" key="1">
    <source>
        <dbReference type="Pfam" id="PF20253"/>
    </source>
</evidence>
<dbReference type="OrthoDB" id="3640263at2759"/>
<dbReference type="GeneID" id="35603541"/>
<protein>
    <recommendedName>
        <fullName evidence="1">DUF6604 domain-containing protein</fullName>
    </recommendedName>
</protein>
<dbReference type="Proteomes" id="UP000225277">
    <property type="component" value="Unassembled WGS sequence"/>
</dbReference>
<evidence type="ECO:0000313" key="3">
    <source>
        <dbReference type="Proteomes" id="UP000225277"/>
    </source>
</evidence>
<proteinExistence type="predicted"/>
<dbReference type="STRING" id="112498.A0A2D3VF95"/>
<feature type="domain" description="DUF6604" evidence="1">
    <location>
        <begin position="5"/>
        <end position="50"/>
    </location>
</feature>
<dbReference type="EMBL" id="FJUY01000014">
    <property type="protein sequence ID" value="CZT22741.1"/>
    <property type="molecule type" value="Genomic_DNA"/>
</dbReference>
<evidence type="ECO:0000313" key="2">
    <source>
        <dbReference type="EMBL" id="CZT22741.1"/>
    </source>
</evidence>
<organism evidence="2 3">
    <name type="scientific">Ramularia collo-cygni</name>
    <dbReference type="NCBI Taxonomy" id="112498"/>
    <lineage>
        <taxon>Eukaryota</taxon>
        <taxon>Fungi</taxon>
        <taxon>Dikarya</taxon>
        <taxon>Ascomycota</taxon>
        <taxon>Pezizomycotina</taxon>
        <taxon>Dothideomycetes</taxon>
        <taxon>Dothideomycetidae</taxon>
        <taxon>Mycosphaerellales</taxon>
        <taxon>Mycosphaerellaceae</taxon>
        <taxon>Ramularia</taxon>
    </lineage>
</organism>
<dbReference type="AlphaFoldDB" id="A0A2D3VF95"/>
<dbReference type="PANTHER" id="PTHR38795:SF1">
    <property type="entry name" value="DUF6604 DOMAIN-CONTAINING PROTEIN"/>
    <property type="match status" value="1"/>
</dbReference>
<name>A0A2D3VF95_9PEZI</name>
<sequence>MGADFALWCHLQDMHDVREFIKHAWLQYAAGELSITLVSQLSEIGLGLMRLEDGKFTAKYPEFDDWWKLLSYFGLDVYGKGKTLCVVPLDKTSTSEARNEELIELICPAAAVLLRDTRDQMKKLAETAEGRKMLRKDKSRDPPSCGILSPEAYDFSSILKVQAPELLVWIHNYKAKAQRPSKQILERSEWLCGMADYYDAKATPTWLVMACAIHIDLYDIIGDKPGVAAKAWLDTTQRMYHRLDTTCNHFADLEHPSAKWRAELAPIFNRHENWKNQLFVTQETIDFQISRGLDHNTSPDMLGKATSCMMGSPCIAGAALWSDRMAYHKIGIRFANLDLTVFALASLYTAITKSGLLKPTWEDMHFLISTHKSHTPLVPKTSGAYDAESFLKQYLLSLGLPIAQASKYMSAGVPTNKFVMRNHRRALAPTSEYVVAITESWHANDRLGTFERGDLIQTVLMKLTAKSKGLKQGRKGTWHQPQFTVKEVLSTFKSHMIADEPHLNFDYAAFHLLSEKIRRDLHALFPECKNRPLGVALWEIVFHILRDAISGPKEQSLLSKAAVILSDIISAPGVGNKFSKEARNASSGSIPKNLAPNIKPYNPAWTAELWEYFARHHHGVSTLHMLVASSSASHITFYDPDGKKANFYRIAAAAERFWHIWLTGNIRVSEQIETLYHRLEDGRTAAVPMPASFRSLGLRGSEGVGIALLEQLDSPMEMMANGDIGAEAGSR</sequence>
<accession>A0A2D3VF95</accession>
<reference evidence="2 3" key="1">
    <citation type="submission" date="2016-03" db="EMBL/GenBank/DDBJ databases">
        <authorList>
            <person name="Ploux O."/>
        </authorList>
    </citation>
    <scope>NUCLEOTIDE SEQUENCE [LARGE SCALE GENOMIC DNA]</scope>
    <source>
        <strain evidence="2 3">URUG2</strain>
    </source>
</reference>
<dbReference type="RefSeq" id="XP_023629465.1">
    <property type="nucleotide sequence ID" value="XM_023773697.1"/>
</dbReference>
<gene>
    <name evidence="2" type="ORF">RCC_08446</name>
</gene>
<keyword evidence="3" id="KW-1185">Reference proteome</keyword>
<dbReference type="Pfam" id="PF20253">
    <property type="entry name" value="DUF6604"/>
    <property type="match status" value="1"/>
</dbReference>
<dbReference type="InterPro" id="IPR046539">
    <property type="entry name" value="DUF6604"/>
</dbReference>